<accession>A0A7X2NPX5</accession>
<proteinExistence type="predicted"/>
<dbReference type="Proteomes" id="UP000429958">
    <property type="component" value="Unassembled WGS sequence"/>
</dbReference>
<keyword evidence="2" id="KW-1185">Reference proteome</keyword>
<evidence type="ECO:0000313" key="1">
    <source>
        <dbReference type="EMBL" id="MSS38720.1"/>
    </source>
</evidence>
<dbReference type="EMBL" id="VUMD01000043">
    <property type="protein sequence ID" value="MSS38720.1"/>
    <property type="molecule type" value="Genomic_DNA"/>
</dbReference>
<gene>
    <name evidence="1" type="ORF">FYJ39_20030</name>
</gene>
<evidence type="ECO:0000313" key="2">
    <source>
        <dbReference type="Proteomes" id="UP000429958"/>
    </source>
</evidence>
<name>A0A7X2NPX5_9CLOT</name>
<dbReference type="RefSeq" id="WP_154474082.1">
    <property type="nucleotide sequence ID" value="NZ_VUMD01000043.1"/>
</dbReference>
<organism evidence="1 2">
    <name type="scientific">Clostridium porci</name>
    <dbReference type="NCBI Taxonomy" id="2605778"/>
    <lineage>
        <taxon>Bacteria</taxon>
        <taxon>Bacillati</taxon>
        <taxon>Bacillota</taxon>
        <taxon>Clostridia</taxon>
        <taxon>Eubacteriales</taxon>
        <taxon>Clostridiaceae</taxon>
        <taxon>Clostridium</taxon>
    </lineage>
</organism>
<reference evidence="1 2" key="1">
    <citation type="submission" date="2019-08" db="EMBL/GenBank/DDBJ databases">
        <title>In-depth cultivation of the pig gut microbiome towards novel bacterial diversity and tailored functional studies.</title>
        <authorList>
            <person name="Wylensek D."/>
            <person name="Hitch T.C.A."/>
            <person name="Clavel T."/>
        </authorList>
    </citation>
    <scope>NUCLEOTIDE SEQUENCE [LARGE SCALE GENOMIC DNA]</scope>
    <source>
        <strain evidence="1 2">WCA-389-WT-23D1</strain>
    </source>
</reference>
<comment type="caution">
    <text evidence="1">The sequence shown here is derived from an EMBL/GenBank/DDBJ whole genome shotgun (WGS) entry which is preliminary data.</text>
</comment>
<protein>
    <submittedName>
        <fullName evidence="1">Uncharacterized protein</fullName>
    </submittedName>
</protein>
<sequence length="60" mass="6912">MYTPTEKEKRNCIRIVGNIFNISNDDECKKYCDKIFKIAYSIGGDYSEKTLESIAEALIK</sequence>
<dbReference type="AlphaFoldDB" id="A0A7X2NPX5"/>